<dbReference type="InterPro" id="IPR011990">
    <property type="entry name" value="TPR-like_helical_dom_sf"/>
</dbReference>
<feature type="transmembrane region" description="Helical" evidence="13">
    <location>
        <begin position="772"/>
        <end position="791"/>
    </location>
</feature>
<feature type="compositionally biased region" description="Polar residues" evidence="12">
    <location>
        <begin position="132"/>
        <end position="147"/>
    </location>
</feature>
<dbReference type="Gene3D" id="3.30.2010.10">
    <property type="entry name" value="Metalloproteases ('zincins'), catalytic domain"/>
    <property type="match status" value="1"/>
</dbReference>
<evidence type="ECO:0000313" key="15">
    <source>
        <dbReference type="EMBL" id="OEJ74880.1"/>
    </source>
</evidence>
<evidence type="ECO:0000256" key="2">
    <source>
        <dbReference type="ARBA" id="ARBA00004651"/>
    </source>
</evidence>
<dbReference type="Pfam" id="PF01435">
    <property type="entry name" value="Peptidase_M48"/>
    <property type="match status" value="1"/>
</dbReference>
<feature type="transmembrane region" description="Helical" evidence="13">
    <location>
        <begin position="627"/>
        <end position="645"/>
    </location>
</feature>
<keyword evidence="4" id="KW-0645">Protease</keyword>
<name>A0A1E5QJP2_9CYAN</name>
<keyword evidence="3" id="KW-1003">Cell membrane</keyword>
<dbReference type="GO" id="GO:0046872">
    <property type="term" value="F:metal ion binding"/>
    <property type="evidence" value="ECO:0007669"/>
    <property type="project" value="UniProtKB-KW"/>
</dbReference>
<keyword evidence="8" id="KW-0862">Zinc</keyword>
<keyword evidence="7" id="KW-0378">Hydrolase</keyword>
<dbReference type="GO" id="GO:0006508">
    <property type="term" value="P:proteolysis"/>
    <property type="evidence" value="ECO:0007669"/>
    <property type="project" value="UniProtKB-KW"/>
</dbReference>
<feature type="transmembrane region" description="Helical" evidence="13">
    <location>
        <begin position="393"/>
        <end position="416"/>
    </location>
</feature>
<dbReference type="Gene3D" id="1.25.40.10">
    <property type="entry name" value="Tetratricopeptide repeat domain"/>
    <property type="match status" value="1"/>
</dbReference>
<feature type="transmembrane region" description="Helical" evidence="13">
    <location>
        <begin position="196"/>
        <end position="214"/>
    </location>
</feature>
<evidence type="ECO:0000256" key="7">
    <source>
        <dbReference type="ARBA" id="ARBA00022801"/>
    </source>
</evidence>
<dbReference type="InterPro" id="IPR001915">
    <property type="entry name" value="Peptidase_M48"/>
</dbReference>
<dbReference type="PANTHER" id="PTHR43221:SF1">
    <property type="entry name" value="PROTEASE HTPX"/>
    <property type="match status" value="1"/>
</dbReference>
<keyword evidence="11 13" id="KW-0472">Membrane</keyword>
<keyword evidence="5 13" id="KW-0812">Transmembrane</keyword>
<feature type="transmembrane region" description="Helical" evidence="13">
    <location>
        <begin position="247"/>
        <end position="270"/>
    </location>
</feature>
<sequence length="796" mass="89605">MASTPENSALSSGLAALKQKDYQNAIAHLEEVCQLELDLSRVERAQIGLVTAYAQVGDREKAIAIAQTLTHSRNPRSATWANKTLEKLSQAATPQKTADVTGFVPMASPLAKPSFSLKRQPKTESAALTAEHLSTQQPETETRLQLDSSPPPSSEPPVTRKPSELSQQNRQWHQAGRAQRWGNLPQNISLVGSPQLLWGLQIATAIALFWWMRFTFRYGGPKINDLLLRLPLVNPLGFLYQDPTQLFLAILVILAVGLPWIVTGLLKFFYESQPLPLETLSAYSPDAVRTLQRYCRQRRLALPQLQLLPNPAPLIFTYGHLPKTACIVVSQGLLEQLGEEEIAAIYATQLGQIVHWDFAVMSWGVLLLQIPYLLYLQASIWSEKTSDRFEHPFLINLIQGLGATLASLMYGIYWILQFPLLWLSRWRLFYSDAEAVAITGHPNALIRALLKIAMGVADTVAEDNSARPKGDKSTRWLLESFNFLLPVGYKQALLFSAQTSDRTFEELLAWDLRNPYRRWLVALKGHPLLGDRLSRLTHYARFWRLEPELDLPSPPRPFRWTQTNLQQWATTTTQQLLHNAQAWPLLPSAIAYGCLGGLALRGFLWVVGKISYELYIWQLVWLSQDKLGYLFAACWLICFGVYLLVRINSYFPEVTATNAKTERDVLKLQLSERSLPPQSTPIRLVGKLTGRRGIGNALAQDLTIQSPAGPIKLHHYPLLGPLAYFGSGFPQPGAWIGQTVTVTGWLRRGATPWIDVEQIRTRNNRTARNYQPIWLTLMAFAVVAWAAYLIWTTPAT</sequence>
<evidence type="ECO:0000256" key="3">
    <source>
        <dbReference type="ARBA" id="ARBA00022475"/>
    </source>
</evidence>
<dbReference type="GO" id="GO:0005886">
    <property type="term" value="C:plasma membrane"/>
    <property type="evidence" value="ECO:0007669"/>
    <property type="project" value="UniProtKB-SubCell"/>
</dbReference>
<comment type="cofactor">
    <cofactor evidence="1">
        <name>Zn(2+)</name>
        <dbReference type="ChEBI" id="CHEBI:29105"/>
    </cofactor>
</comment>
<dbReference type="OrthoDB" id="15218at2"/>
<evidence type="ECO:0000256" key="10">
    <source>
        <dbReference type="ARBA" id="ARBA00023049"/>
    </source>
</evidence>
<feature type="transmembrane region" description="Helical" evidence="13">
    <location>
        <begin position="358"/>
        <end position="381"/>
    </location>
</feature>
<comment type="caution">
    <text evidence="15">The sequence shown here is derived from an EMBL/GenBank/DDBJ whole genome shotgun (WGS) entry which is preliminary data.</text>
</comment>
<dbReference type="SUPFAM" id="SSF48452">
    <property type="entry name" value="TPR-like"/>
    <property type="match status" value="1"/>
</dbReference>
<evidence type="ECO:0000256" key="5">
    <source>
        <dbReference type="ARBA" id="ARBA00022692"/>
    </source>
</evidence>
<comment type="subcellular location">
    <subcellularLocation>
        <location evidence="2">Cell membrane</location>
        <topology evidence="2">Multi-pass membrane protein</topology>
    </subcellularLocation>
</comment>
<evidence type="ECO:0000259" key="14">
    <source>
        <dbReference type="Pfam" id="PF01435"/>
    </source>
</evidence>
<organism evidence="15">
    <name type="scientific">Desertifilum tharense IPPAS B-1220</name>
    <dbReference type="NCBI Taxonomy" id="1781255"/>
    <lineage>
        <taxon>Bacteria</taxon>
        <taxon>Bacillati</taxon>
        <taxon>Cyanobacteriota</taxon>
        <taxon>Cyanophyceae</taxon>
        <taxon>Desertifilales</taxon>
        <taxon>Desertifilaceae</taxon>
        <taxon>Desertifilum</taxon>
    </lineage>
</organism>
<keyword evidence="10" id="KW-0482">Metalloprotease</keyword>
<evidence type="ECO:0000256" key="8">
    <source>
        <dbReference type="ARBA" id="ARBA00022833"/>
    </source>
</evidence>
<reference evidence="15" key="1">
    <citation type="submission" date="2016-09" db="EMBL/GenBank/DDBJ databases">
        <title>Draft genome of thermotolerant cyanobacterium Desertifilum sp. strain IPPAS B-1220.</title>
        <authorList>
            <person name="Sinetova M.A."/>
            <person name="Bolakhan K."/>
            <person name="Zayadan B.K."/>
            <person name="Mironov K.S."/>
            <person name="Ustinova V."/>
            <person name="Kupriyanova E.V."/>
            <person name="Sidorov R.A."/>
            <person name="Skrypnik A.N."/>
            <person name="Gogoleva N.E."/>
            <person name="Gogolev Y.V."/>
            <person name="Los D.A."/>
        </authorList>
    </citation>
    <scope>NUCLEOTIDE SEQUENCE [LARGE SCALE GENOMIC DNA]</scope>
    <source>
        <strain evidence="15">IPPAS B-1220</strain>
    </source>
</reference>
<dbReference type="InterPro" id="IPR050083">
    <property type="entry name" value="HtpX_protease"/>
</dbReference>
<protein>
    <recommendedName>
        <fullName evidence="14">Peptidase M48 domain-containing protein</fullName>
    </recommendedName>
</protein>
<evidence type="ECO:0000256" key="4">
    <source>
        <dbReference type="ARBA" id="ARBA00022670"/>
    </source>
</evidence>
<dbReference type="RefSeq" id="WP_069967504.1">
    <property type="nucleotide sequence ID" value="NZ_CM124774.1"/>
</dbReference>
<dbReference type="AlphaFoldDB" id="A0A1E5QJP2"/>
<dbReference type="EMBL" id="MJGC01000059">
    <property type="protein sequence ID" value="OEJ74880.1"/>
    <property type="molecule type" value="Genomic_DNA"/>
</dbReference>
<evidence type="ECO:0000256" key="1">
    <source>
        <dbReference type="ARBA" id="ARBA00001947"/>
    </source>
</evidence>
<dbReference type="PANTHER" id="PTHR43221">
    <property type="entry name" value="PROTEASE HTPX"/>
    <property type="match status" value="1"/>
</dbReference>
<feature type="transmembrane region" description="Helical" evidence="13">
    <location>
        <begin position="585"/>
        <end position="607"/>
    </location>
</feature>
<feature type="domain" description="Peptidase M48" evidence="14">
    <location>
        <begin position="312"/>
        <end position="539"/>
    </location>
</feature>
<evidence type="ECO:0000256" key="12">
    <source>
        <dbReference type="SAM" id="MobiDB-lite"/>
    </source>
</evidence>
<evidence type="ECO:0000256" key="9">
    <source>
        <dbReference type="ARBA" id="ARBA00022989"/>
    </source>
</evidence>
<gene>
    <name evidence="15" type="ORF">BH720_12300</name>
</gene>
<keyword evidence="9 13" id="KW-1133">Transmembrane helix</keyword>
<evidence type="ECO:0000256" key="6">
    <source>
        <dbReference type="ARBA" id="ARBA00022723"/>
    </source>
</evidence>
<evidence type="ECO:0000256" key="13">
    <source>
        <dbReference type="SAM" id="Phobius"/>
    </source>
</evidence>
<dbReference type="GO" id="GO:0004222">
    <property type="term" value="F:metalloendopeptidase activity"/>
    <property type="evidence" value="ECO:0007669"/>
    <property type="project" value="InterPro"/>
</dbReference>
<keyword evidence="6" id="KW-0479">Metal-binding</keyword>
<evidence type="ECO:0000256" key="11">
    <source>
        <dbReference type="ARBA" id="ARBA00023136"/>
    </source>
</evidence>
<feature type="region of interest" description="Disordered" evidence="12">
    <location>
        <begin position="112"/>
        <end position="172"/>
    </location>
</feature>
<proteinExistence type="predicted"/>
<accession>A0A1E5QJP2</accession>
<dbReference type="STRING" id="1781255.BH720_12300"/>